<comment type="caution">
    <text evidence="3">The sequence shown here is derived from an EMBL/GenBank/DDBJ whole genome shotgun (WGS) entry which is preliminary data.</text>
</comment>
<dbReference type="RefSeq" id="WP_344026799.1">
    <property type="nucleotide sequence ID" value="NZ_BAAABX010000048.1"/>
</dbReference>
<reference evidence="4" key="1">
    <citation type="journal article" date="2019" name="Int. J. Syst. Evol. Microbiol.">
        <title>The Global Catalogue of Microorganisms (GCM) 10K type strain sequencing project: providing services to taxonomists for standard genome sequencing and annotation.</title>
        <authorList>
            <consortium name="The Broad Institute Genomics Platform"/>
            <consortium name="The Broad Institute Genome Sequencing Center for Infectious Disease"/>
            <person name="Wu L."/>
            <person name="Ma J."/>
        </authorList>
    </citation>
    <scope>NUCLEOTIDE SEQUENCE [LARGE SCALE GENOMIC DNA]</scope>
    <source>
        <strain evidence="4">JCM 4788</strain>
    </source>
</reference>
<evidence type="ECO:0000313" key="3">
    <source>
        <dbReference type="EMBL" id="GAA0416831.1"/>
    </source>
</evidence>
<dbReference type="Pfam" id="PF03009">
    <property type="entry name" value="GDPD"/>
    <property type="match status" value="1"/>
</dbReference>
<protein>
    <submittedName>
        <fullName evidence="3">Glycerophosphodiester phosphodiesterase family protein</fullName>
    </submittedName>
</protein>
<feature type="chain" id="PRO_5047283396" evidence="1">
    <location>
        <begin position="22"/>
        <end position="326"/>
    </location>
</feature>
<dbReference type="PROSITE" id="PS51704">
    <property type="entry name" value="GP_PDE"/>
    <property type="match status" value="1"/>
</dbReference>
<feature type="domain" description="GP-PDE" evidence="2">
    <location>
        <begin position="56"/>
        <end position="325"/>
    </location>
</feature>
<gene>
    <name evidence="3" type="ORF">GCM10010357_42770</name>
</gene>
<dbReference type="InterPro" id="IPR030395">
    <property type="entry name" value="GP_PDE_dom"/>
</dbReference>
<evidence type="ECO:0000313" key="4">
    <source>
        <dbReference type="Proteomes" id="UP001500879"/>
    </source>
</evidence>
<dbReference type="PANTHER" id="PTHR46211">
    <property type="entry name" value="GLYCEROPHOSPHORYL DIESTER PHOSPHODIESTERASE"/>
    <property type="match status" value="1"/>
</dbReference>
<evidence type="ECO:0000259" key="2">
    <source>
        <dbReference type="PROSITE" id="PS51704"/>
    </source>
</evidence>
<accession>A0ABP3IQP1</accession>
<dbReference type="Gene3D" id="3.20.20.190">
    <property type="entry name" value="Phosphatidylinositol (PI) phosphodiesterase"/>
    <property type="match status" value="1"/>
</dbReference>
<dbReference type="PROSITE" id="PS51318">
    <property type="entry name" value="TAT"/>
    <property type="match status" value="1"/>
</dbReference>
<dbReference type="Proteomes" id="UP001500879">
    <property type="component" value="Unassembled WGS sequence"/>
</dbReference>
<organism evidence="3 4">
    <name type="scientific">Streptomyces luteireticuli</name>
    <dbReference type="NCBI Taxonomy" id="173858"/>
    <lineage>
        <taxon>Bacteria</taxon>
        <taxon>Bacillati</taxon>
        <taxon>Actinomycetota</taxon>
        <taxon>Actinomycetes</taxon>
        <taxon>Kitasatosporales</taxon>
        <taxon>Streptomycetaceae</taxon>
        <taxon>Streptomyces</taxon>
    </lineage>
</organism>
<name>A0ABP3IQP1_9ACTN</name>
<keyword evidence="1" id="KW-0732">Signal</keyword>
<proteinExistence type="predicted"/>
<dbReference type="InterPro" id="IPR006311">
    <property type="entry name" value="TAT_signal"/>
</dbReference>
<feature type="signal peptide" evidence="1">
    <location>
        <begin position="1"/>
        <end position="21"/>
    </location>
</feature>
<sequence length="326" mass="34092">MASHDHGAAAAVRRRSVPALAAVAVAVACAVPALTASAPASAQADRSPAGQARTKPLIVAHRGGTGDFPENTLLAVSESLKAGADGEWLSVQASKDGVPVLYRPTDLSALTDGSGPVADKTLDELDELNAGYSFKGPDGSYPYRARPLRIPTLEAALAAVPAGKQIYLDLKQTPARHVVDAVTRVLDEQQAWGRVKLYSTDAEVTGLLSRVPGAQVAESRDATRQRLAEVALEHACKSAPPAGSWAGFELERRMTLQEKFTLGTGEAAVTAQLWTPESVGCFRSRSARTPIVMIGINTAADLRTAARLGATAVLVDSPRSLKQAAS</sequence>
<dbReference type="SUPFAM" id="SSF51695">
    <property type="entry name" value="PLC-like phosphodiesterases"/>
    <property type="match status" value="1"/>
</dbReference>
<dbReference type="PANTHER" id="PTHR46211:SF10">
    <property type="entry name" value="EXPORTED PROTEIN"/>
    <property type="match status" value="1"/>
</dbReference>
<keyword evidence="4" id="KW-1185">Reference proteome</keyword>
<dbReference type="EMBL" id="BAAABX010000048">
    <property type="protein sequence ID" value="GAA0416831.1"/>
    <property type="molecule type" value="Genomic_DNA"/>
</dbReference>
<dbReference type="InterPro" id="IPR017946">
    <property type="entry name" value="PLC-like_Pdiesterase_TIM-brl"/>
</dbReference>
<evidence type="ECO:0000256" key="1">
    <source>
        <dbReference type="SAM" id="SignalP"/>
    </source>
</evidence>